<keyword evidence="1" id="KW-1133">Transmembrane helix</keyword>
<dbReference type="RefSeq" id="WP_204074076.1">
    <property type="nucleotide sequence ID" value="NZ_BAABHI010000009.1"/>
</dbReference>
<keyword evidence="1" id="KW-0472">Membrane</keyword>
<name>A0A8J3XJD8_9ACTN</name>
<dbReference type="AlphaFoldDB" id="A0A8J3XJD8"/>
<keyword evidence="1" id="KW-0812">Transmembrane</keyword>
<sequence>MYAFIWRRLPGGTVVRLVVSLLLVGIAAALLWYVVFPWLEPRLPLDGTM</sequence>
<accession>A0A8J3XJD8</accession>
<dbReference type="Proteomes" id="UP000622547">
    <property type="component" value="Unassembled WGS sequence"/>
</dbReference>
<protein>
    <submittedName>
        <fullName evidence="2">Uncharacterized protein</fullName>
    </submittedName>
</protein>
<proteinExistence type="predicted"/>
<reference evidence="2 3" key="1">
    <citation type="submission" date="2021-01" db="EMBL/GenBank/DDBJ databases">
        <title>Whole genome shotgun sequence of Planotetraspora phitsanulokensis NBRC 104273.</title>
        <authorList>
            <person name="Komaki H."/>
            <person name="Tamura T."/>
        </authorList>
    </citation>
    <scope>NUCLEOTIDE SEQUENCE [LARGE SCALE GENOMIC DNA]</scope>
    <source>
        <strain evidence="2 3">NBRC 104273</strain>
    </source>
</reference>
<gene>
    <name evidence="2" type="ORF">Pph01_34660</name>
</gene>
<comment type="caution">
    <text evidence="2">The sequence shown here is derived from an EMBL/GenBank/DDBJ whole genome shotgun (WGS) entry which is preliminary data.</text>
</comment>
<organism evidence="2 3">
    <name type="scientific">Planotetraspora phitsanulokensis</name>
    <dbReference type="NCBI Taxonomy" id="575192"/>
    <lineage>
        <taxon>Bacteria</taxon>
        <taxon>Bacillati</taxon>
        <taxon>Actinomycetota</taxon>
        <taxon>Actinomycetes</taxon>
        <taxon>Streptosporangiales</taxon>
        <taxon>Streptosporangiaceae</taxon>
        <taxon>Planotetraspora</taxon>
    </lineage>
</organism>
<evidence type="ECO:0000313" key="3">
    <source>
        <dbReference type="Proteomes" id="UP000622547"/>
    </source>
</evidence>
<evidence type="ECO:0000313" key="2">
    <source>
        <dbReference type="EMBL" id="GII38463.1"/>
    </source>
</evidence>
<keyword evidence="3" id="KW-1185">Reference proteome</keyword>
<evidence type="ECO:0000256" key="1">
    <source>
        <dbReference type="SAM" id="Phobius"/>
    </source>
</evidence>
<feature type="transmembrane region" description="Helical" evidence="1">
    <location>
        <begin position="14"/>
        <end position="35"/>
    </location>
</feature>
<dbReference type="EMBL" id="BOOP01000013">
    <property type="protein sequence ID" value="GII38463.1"/>
    <property type="molecule type" value="Genomic_DNA"/>
</dbReference>